<keyword evidence="3" id="KW-1185">Reference proteome</keyword>
<reference evidence="2 3" key="1">
    <citation type="submission" date="2009-02" db="EMBL/GenBank/DDBJ databases">
        <title>Draft genome sequence of Clostridium asparagiforme (DSM 15981).</title>
        <authorList>
            <person name="Sudarsanam P."/>
            <person name="Ley R."/>
            <person name="Guruge J."/>
            <person name="Turnbaugh P.J."/>
            <person name="Mahowald M."/>
            <person name="Liep D."/>
            <person name="Gordon J."/>
        </authorList>
    </citation>
    <scope>NUCLEOTIDE SEQUENCE [LARGE SCALE GENOMIC DNA]</scope>
    <source>
        <strain evidence="2 3">DSM 15981</strain>
    </source>
</reference>
<accession>C0D6X1</accession>
<protein>
    <submittedName>
        <fullName evidence="2">Uncharacterized protein</fullName>
    </submittedName>
</protein>
<feature type="coiled-coil region" evidence="1">
    <location>
        <begin position="101"/>
        <end position="128"/>
    </location>
</feature>
<name>C0D6X1_9FIRM</name>
<gene>
    <name evidence="2" type="ORF">CLOSTASPAR_05018</name>
</gene>
<evidence type="ECO:0000313" key="2">
    <source>
        <dbReference type="EMBL" id="EEG52910.1"/>
    </source>
</evidence>
<dbReference type="RefSeq" id="WP_007716090.1">
    <property type="nucleotide sequence ID" value="NZ_CP102272.1"/>
</dbReference>
<evidence type="ECO:0000256" key="1">
    <source>
        <dbReference type="SAM" id="Coils"/>
    </source>
</evidence>
<proteinExistence type="predicted"/>
<dbReference type="Proteomes" id="UP000004756">
    <property type="component" value="Unassembled WGS sequence"/>
</dbReference>
<dbReference type="EMBL" id="ACCJ01000414">
    <property type="protein sequence ID" value="EEG52910.1"/>
    <property type="molecule type" value="Genomic_DNA"/>
</dbReference>
<dbReference type="HOGENOM" id="CLU_166917_0_0_9"/>
<keyword evidence="1" id="KW-0175">Coiled coil</keyword>
<comment type="caution">
    <text evidence="2">The sequence shown here is derived from an EMBL/GenBank/DDBJ whole genome shotgun (WGS) entry which is preliminary data.</text>
</comment>
<dbReference type="AlphaFoldDB" id="C0D6X1"/>
<evidence type="ECO:0000313" key="3">
    <source>
        <dbReference type="Proteomes" id="UP000004756"/>
    </source>
</evidence>
<organism evidence="2 3">
    <name type="scientific">[Clostridium] asparagiforme DSM 15981</name>
    <dbReference type="NCBI Taxonomy" id="518636"/>
    <lineage>
        <taxon>Bacteria</taxon>
        <taxon>Bacillati</taxon>
        <taxon>Bacillota</taxon>
        <taxon>Clostridia</taxon>
        <taxon>Lachnospirales</taxon>
        <taxon>Lachnospiraceae</taxon>
        <taxon>Enterocloster</taxon>
    </lineage>
</organism>
<sequence>MMSDLIADMYPAALDCGIPPEEFWSYSLAEIRDRIESYERTRRREEKQRILYINDLAGLIGLYMQRLFDKDVPIPQPWEQHPALFQAEKARYEETHRAEMLEKARNSRKEYAQRYNEMRRRRASIRAERW</sequence>